<dbReference type="EMBL" id="JEXJ01000399">
    <property type="protein sequence ID" value="EXC35540.1"/>
    <property type="molecule type" value="Genomic_DNA"/>
</dbReference>
<evidence type="ECO:0000313" key="3">
    <source>
        <dbReference type="Proteomes" id="UP000020735"/>
    </source>
</evidence>
<dbReference type="InterPro" id="IPR038636">
    <property type="entry name" value="Wzi_sf"/>
</dbReference>
<accession>A0A009S9L5</accession>
<name>A0A009S9L5_ACIBA</name>
<comment type="caution">
    <text evidence="2">The sequence shown here is derived from an EMBL/GenBank/DDBJ whole genome shotgun (WGS) entry which is preliminary data.</text>
</comment>
<proteinExistence type="predicted"/>
<gene>
    <name evidence="2" type="primary">wzi</name>
    <name evidence="2" type="ORF">J529_4707</name>
</gene>
<reference evidence="2 3" key="1">
    <citation type="submission" date="2014-02" db="EMBL/GenBank/DDBJ databases">
        <title>Comparative genomics and transcriptomics to identify genetic mechanisms underlying the emergence of carbapenem resistant Acinetobacter baumannii (CRAb).</title>
        <authorList>
            <person name="Harris A.D."/>
            <person name="Johnson K.J."/>
            <person name="George J."/>
            <person name="Shefchek K."/>
            <person name="Daugherty S.C."/>
            <person name="Parankush S."/>
            <person name="Sadzewicz L."/>
            <person name="Tallon L."/>
            <person name="Sengamalay N."/>
            <person name="Hazen T.H."/>
            <person name="Rasko D.A."/>
        </authorList>
    </citation>
    <scope>NUCLEOTIDE SEQUENCE [LARGE SCALE GENOMIC DNA]</scope>
    <source>
        <strain evidence="2 3">99063</strain>
    </source>
</reference>
<dbReference type="AlphaFoldDB" id="A0A009S9L5"/>
<feature type="chain" id="PRO_5001450884" evidence="1">
    <location>
        <begin position="22"/>
        <end position="83"/>
    </location>
</feature>
<dbReference type="Gene3D" id="2.40.160.130">
    <property type="entry name" value="Capsule assembly protein Wzi"/>
    <property type="match status" value="1"/>
</dbReference>
<sequence length="83" mass="9031">MFLRKTLSIALLATASSAVFAQGLVLNNDDLRTDLNWLNQQGVINISTSTWPLSGDEIQRALSQAKVTHPAQQKVINSVLNAL</sequence>
<evidence type="ECO:0000313" key="2">
    <source>
        <dbReference type="EMBL" id="EXC35540.1"/>
    </source>
</evidence>
<organism evidence="2 3">
    <name type="scientific">Acinetobacter baumannii 99063</name>
    <dbReference type="NCBI Taxonomy" id="1310630"/>
    <lineage>
        <taxon>Bacteria</taxon>
        <taxon>Pseudomonadati</taxon>
        <taxon>Pseudomonadota</taxon>
        <taxon>Gammaproteobacteria</taxon>
        <taxon>Moraxellales</taxon>
        <taxon>Moraxellaceae</taxon>
        <taxon>Acinetobacter</taxon>
        <taxon>Acinetobacter calcoaceticus/baumannii complex</taxon>
    </lineage>
</organism>
<feature type="signal peptide" evidence="1">
    <location>
        <begin position="1"/>
        <end position="21"/>
    </location>
</feature>
<feature type="non-terminal residue" evidence="2">
    <location>
        <position position="83"/>
    </location>
</feature>
<protein>
    <submittedName>
        <fullName evidence="2">Outer membrane domain protein</fullName>
    </submittedName>
</protein>
<evidence type="ECO:0000256" key="1">
    <source>
        <dbReference type="SAM" id="SignalP"/>
    </source>
</evidence>
<dbReference type="Proteomes" id="UP000020735">
    <property type="component" value="Unassembled WGS sequence"/>
</dbReference>
<keyword evidence="1" id="KW-0732">Signal</keyword>